<evidence type="ECO:0000256" key="3">
    <source>
        <dbReference type="SAM" id="MobiDB-lite"/>
    </source>
</evidence>
<keyword evidence="2" id="KW-0560">Oxidoreductase</keyword>
<dbReference type="Pfam" id="PF22725">
    <property type="entry name" value="GFO_IDH_MocA_C3"/>
    <property type="match status" value="1"/>
</dbReference>
<dbReference type="KEGG" id="sgrg:L0C25_23275"/>
<evidence type="ECO:0000256" key="2">
    <source>
        <dbReference type="ARBA" id="ARBA00023002"/>
    </source>
</evidence>
<dbReference type="InterPro" id="IPR055170">
    <property type="entry name" value="GFO_IDH_MocA-like_dom"/>
</dbReference>
<organism evidence="6 7">
    <name type="scientific">Solicola gregarius</name>
    <dbReference type="NCBI Taxonomy" id="2908642"/>
    <lineage>
        <taxon>Bacteria</taxon>
        <taxon>Bacillati</taxon>
        <taxon>Actinomycetota</taxon>
        <taxon>Actinomycetes</taxon>
        <taxon>Propionibacteriales</taxon>
        <taxon>Nocardioidaceae</taxon>
        <taxon>Solicola</taxon>
    </lineage>
</organism>
<dbReference type="PANTHER" id="PTHR42840">
    <property type="entry name" value="NAD(P)-BINDING ROSSMANN-FOLD SUPERFAMILY PROTEIN-RELATED"/>
    <property type="match status" value="1"/>
</dbReference>
<gene>
    <name evidence="6" type="ORF">L0C25_23275</name>
</gene>
<dbReference type="EMBL" id="CP094970">
    <property type="protein sequence ID" value="UYM05395.1"/>
    <property type="molecule type" value="Genomic_DNA"/>
</dbReference>
<feature type="region of interest" description="Disordered" evidence="3">
    <location>
        <begin position="244"/>
        <end position="263"/>
    </location>
</feature>
<evidence type="ECO:0000259" key="5">
    <source>
        <dbReference type="Pfam" id="PF22725"/>
    </source>
</evidence>
<name>A0AA46THJ7_9ACTN</name>
<dbReference type="Proteomes" id="UP001164390">
    <property type="component" value="Chromosome"/>
</dbReference>
<dbReference type="SUPFAM" id="SSF55347">
    <property type="entry name" value="Glyceraldehyde-3-phosphate dehydrogenase-like, C-terminal domain"/>
    <property type="match status" value="1"/>
</dbReference>
<dbReference type="PANTHER" id="PTHR42840:SF3">
    <property type="entry name" value="BINDING ROSSMANN FOLD OXIDOREDUCTASE, PUTATIVE (AFU_ORTHOLOGUE AFUA_2G10240)-RELATED"/>
    <property type="match status" value="1"/>
</dbReference>
<proteinExistence type="inferred from homology"/>
<sequence>MRIGLVGAGRIGAMHAEILAGMEELSVTVADADAERARSVADKAGLGYARSVDELLDQPLDGVVIAAATNSHPTLIRRAVERRVPVFCEKPVAPDVAGTLEVIAAIEGTDVPVQIGFQRRFDAGYVNAREEIASGRLGWLHTLRSTTLDPAPPPEEYVASSGGIFIDCAVHDFDSLRWVTGREVASVYATGSNRGAPFFTEHGDVDTASATLRFDDDALAVVSVTRYNAAGYDIRLEAFGSDGSVSTGLDDKTPLRSTEPGSTFPSGPAYTAFPERFADAYVAELAAFVRLAHDGGESPCAPVDALEAFYIAEACEMSRTSDQVVYLSGVRR</sequence>
<dbReference type="AlphaFoldDB" id="A0AA46THJ7"/>
<keyword evidence="7" id="KW-1185">Reference proteome</keyword>
<dbReference type="GO" id="GO:0000166">
    <property type="term" value="F:nucleotide binding"/>
    <property type="evidence" value="ECO:0007669"/>
    <property type="project" value="InterPro"/>
</dbReference>
<dbReference type="RefSeq" id="WP_271634229.1">
    <property type="nucleotide sequence ID" value="NZ_CP094970.1"/>
</dbReference>
<comment type="similarity">
    <text evidence="1">Belongs to the Gfo/Idh/MocA family.</text>
</comment>
<evidence type="ECO:0000256" key="1">
    <source>
        <dbReference type="ARBA" id="ARBA00010928"/>
    </source>
</evidence>
<evidence type="ECO:0000313" key="6">
    <source>
        <dbReference type="EMBL" id="UYM05395.1"/>
    </source>
</evidence>
<feature type="domain" description="Gfo/Idh/MocA-like oxidoreductase N-terminal" evidence="4">
    <location>
        <begin position="1"/>
        <end position="117"/>
    </location>
</feature>
<dbReference type="Pfam" id="PF01408">
    <property type="entry name" value="GFO_IDH_MocA"/>
    <property type="match status" value="1"/>
</dbReference>
<dbReference type="GO" id="GO:0016491">
    <property type="term" value="F:oxidoreductase activity"/>
    <property type="evidence" value="ECO:0007669"/>
    <property type="project" value="UniProtKB-KW"/>
</dbReference>
<dbReference type="SUPFAM" id="SSF51735">
    <property type="entry name" value="NAD(P)-binding Rossmann-fold domains"/>
    <property type="match status" value="1"/>
</dbReference>
<dbReference type="InterPro" id="IPR036291">
    <property type="entry name" value="NAD(P)-bd_dom_sf"/>
</dbReference>
<accession>A0AA46THJ7</accession>
<feature type="domain" description="GFO/IDH/MocA-like oxidoreductase" evidence="5">
    <location>
        <begin position="126"/>
        <end position="245"/>
    </location>
</feature>
<reference evidence="6" key="1">
    <citation type="submission" date="2022-01" db="EMBL/GenBank/DDBJ databases">
        <title>Nocardioidaceae gen. sp. A5X3R13.</title>
        <authorList>
            <person name="Lopez Marin M.A."/>
            <person name="Uhlik O."/>
        </authorList>
    </citation>
    <scope>NUCLEOTIDE SEQUENCE</scope>
    <source>
        <strain evidence="6">A5X3R13</strain>
    </source>
</reference>
<dbReference type="Gene3D" id="3.30.360.10">
    <property type="entry name" value="Dihydrodipicolinate Reductase, domain 2"/>
    <property type="match status" value="1"/>
</dbReference>
<evidence type="ECO:0000259" key="4">
    <source>
        <dbReference type="Pfam" id="PF01408"/>
    </source>
</evidence>
<protein>
    <submittedName>
        <fullName evidence="6">Gfo/Idh/MocA family oxidoreductase</fullName>
    </submittedName>
</protein>
<dbReference type="InterPro" id="IPR000683">
    <property type="entry name" value="Gfo/Idh/MocA-like_OxRdtase_N"/>
</dbReference>
<evidence type="ECO:0000313" key="7">
    <source>
        <dbReference type="Proteomes" id="UP001164390"/>
    </source>
</evidence>
<dbReference type="Gene3D" id="3.40.50.720">
    <property type="entry name" value="NAD(P)-binding Rossmann-like Domain"/>
    <property type="match status" value="1"/>
</dbReference>